<gene>
    <name evidence="2" type="ORF">F2P81_006228</name>
</gene>
<feature type="compositionally biased region" description="Basic residues" evidence="1">
    <location>
        <begin position="73"/>
        <end position="82"/>
    </location>
</feature>
<feature type="region of interest" description="Disordered" evidence="1">
    <location>
        <begin position="60"/>
        <end position="82"/>
    </location>
</feature>
<dbReference type="Proteomes" id="UP000438429">
    <property type="component" value="Unassembled WGS sequence"/>
</dbReference>
<protein>
    <submittedName>
        <fullName evidence="2">Uncharacterized protein</fullName>
    </submittedName>
</protein>
<name>A0A6A4T8T6_SCOMX</name>
<dbReference type="EMBL" id="VEVO01000006">
    <property type="protein sequence ID" value="KAF0040330.1"/>
    <property type="molecule type" value="Genomic_DNA"/>
</dbReference>
<comment type="caution">
    <text evidence="2">The sequence shown here is derived from an EMBL/GenBank/DDBJ whole genome shotgun (WGS) entry which is preliminary data.</text>
</comment>
<accession>A0A6A4T8T6</accession>
<organism evidence="2 3">
    <name type="scientific">Scophthalmus maximus</name>
    <name type="common">Turbot</name>
    <name type="synonym">Psetta maxima</name>
    <dbReference type="NCBI Taxonomy" id="52904"/>
    <lineage>
        <taxon>Eukaryota</taxon>
        <taxon>Metazoa</taxon>
        <taxon>Chordata</taxon>
        <taxon>Craniata</taxon>
        <taxon>Vertebrata</taxon>
        <taxon>Euteleostomi</taxon>
        <taxon>Actinopterygii</taxon>
        <taxon>Neopterygii</taxon>
        <taxon>Teleostei</taxon>
        <taxon>Neoteleostei</taxon>
        <taxon>Acanthomorphata</taxon>
        <taxon>Carangaria</taxon>
        <taxon>Pleuronectiformes</taxon>
        <taxon>Pleuronectoidei</taxon>
        <taxon>Scophthalmidae</taxon>
        <taxon>Scophthalmus</taxon>
    </lineage>
</organism>
<evidence type="ECO:0000313" key="3">
    <source>
        <dbReference type="Proteomes" id="UP000438429"/>
    </source>
</evidence>
<reference evidence="2 3" key="1">
    <citation type="submission" date="2019-06" db="EMBL/GenBank/DDBJ databases">
        <title>Draft genomes of female and male turbot (Scophthalmus maximus).</title>
        <authorList>
            <person name="Xu H."/>
            <person name="Xu X.-W."/>
            <person name="Shao C."/>
            <person name="Chen S."/>
        </authorList>
    </citation>
    <scope>NUCLEOTIDE SEQUENCE [LARGE SCALE GENOMIC DNA]</scope>
    <source>
        <strain evidence="2">Ysfricsl-2016a</strain>
        <tissue evidence="2">Blood</tissue>
    </source>
</reference>
<evidence type="ECO:0000313" key="2">
    <source>
        <dbReference type="EMBL" id="KAF0040330.1"/>
    </source>
</evidence>
<dbReference type="AlphaFoldDB" id="A0A6A4T8T6"/>
<proteinExistence type="predicted"/>
<sequence length="82" mass="9189">MDIISYFLSNRKTRSVHFAVSLSPIHLYTKKHFPIASAHVISVIFPPLLALHFASGPRQMLQGLPPPPPHPPRPPRRHVSPS</sequence>
<evidence type="ECO:0000256" key="1">
    <source>
        <dbReference type="SAM" id="MobiDB-lite"/>
    </source>
</evidence>